<dbReference type="PANTHER" id="PTHR30629:SF2">
    <property type="entry name" value="PROPHAGE INTEGRASE INTS-RELATED"/>
    <property type="match status" value="1"/>
</dbReference>
<dbReference type="Gene3D" id="3.30.160.390">
    <property type="entry name" value="Integrase, DNA-binding domain"/>
    <property type="match status" value="1"/>
</dbReference>
<dbReference type="Gene3D" id="1.10.443.10">
    <property type="entry name" value="Intergrase catalytic core"/>
    <property type="match status" value="1"/>
</dbReference>
<dbReference type="EMBL" id="JAYMYJ010000140">
    <property type="protein sequence ID" value="MEB4592617.1"/>
    <property type="molecule type" value="Genomic_DNA"/>
</dbReference>
<evidence type="ECO:0000256" key="5">
    <source>
        <dbReference type="SAM" id="MobiDB-lite"/>
    </source>
</evidence>
<evidence type="ECO:0000256" key="1">
    <source>
        <dbReference type="ARBA" id="ARBA00008857"/>
    </source>
</evidence>
<evidence type="ECO:0000256" key="2">
    <source>
        <dbReference type="ARBA" id="ARBA00022908"/>
    </source>
</evidence>
<evidence type="ECO:0000313" key="8">
    <source>
        <dbReference type="Proteomes" id="UP001308005"/>
    </source>
</evidence>
<evidence type="ECO:0000256" key="4">
    <source>
        <dbReference type="ARBA" id="ARBA00023172"/>
    </source>
</evidence>
<dbReference type="Pfam" id="PF22022">
    <property type="entry name" value="Phage_int_M"/>
    <property type="match status" value="1"/>
</dbReference>
<protein>
    <submittedName>
        <fullName evidence="7">Integrase arm-type DNA-binding domain-containing protein</fullName>
    </submittedName>
</protein>
<dbReference type="InterPro" id="IPR011010">
    <property type="entry name" value="DNA_brk_join_enz"/>
</dbReference>
<keyword evidence="3 7" id="KW-0238">DNA-binding</keyword>
<dbReference type="InterPro" id="IPR025166">
    <property type="entry name" value="Integrase_DNA_bind_dom"/>
</dbReference>
<dbReference type="Proteomes" id="UP001308005">
    <property type="component" value="Unassembled WGS sequence"/>
</dbReference>
<comment type="similarity">
    <text evidence="1">Belongs to the 'phage' integrase family.</text>
</comment>
<proteinExistence type="inferred from homology"/>
<dbReference type="PANTHER" id="PTHR30629">
    <property type="entry name" value="PROPHAGE INTEGRASE"/>
    <property type="match status" value="1"/>
</dbReference>
<dbReference type="CDD" id="cd00801">
    <property type="entry name" value="INT_P4_C"/>
    <property type="match status" value="1"/>
</dbReference>
<organism evidence="7 8">
    <name type="scientific">Candidatus Thiothrix phosphatis</name>
    <dbReference type="NCBI Taxonomy" id="3112415"/>
    <lineage>
        <taxon>Bacteria</taxon>
        <taxon>Pseudomonadati</taxon>
        <taxon>Pseudomonadota</taxon>
        <taxon>Gammaproteobacteria</taxon>
        <taxon>Thiotrichales</taxon>
        <taxon>Thiotrichaceae</taxon>
        <taxon>Thiothrix</taxon>
    </lineage>
</organism>
<keyword evidence="8" id="KW-1185">Reference proteome</keyword>
<dbReference type="InterPro" id="IPR002104">
    <property type="entry name" value="Integrase_catalytic"/>
</dbReference>
<dbReference type="SUPFAM" id="SSF56349">
    <property type="entry name" value="DNA breaking-rejoining enzymes"/>
    <property type="match status" value="1"/>
</dbReference>
<reference evidence="8" key="1">
    <citation type="submission" date="2023-07" db="EMBL/GenBank/DDBJ databases">
        <title>The carbon used by Thiothrix.</title>
        <authorList>
            <person name="Chen L."/>
        </authorList>
    </citation>
    <scope>NUCLEOTIDE SEQUENCE [LARGE SCALE GENOMIC DNA]</scope>
</reference>
<dbReference type="Pfam" id="PF13356">
    <property type="entry name" value="Arm-DNA-bind_3"/>
    <property type="match status" value="1"/>
</dbReference>
<dbReference type="Gene3D" id="1.10.150.130">
    <property type="match status" value="1"/>
</dbReference>
<reference evidence="7 8" key="2">
    <citation type="submission" date="2024-01" db="EMBL/GenBank/DDBJ databases">
        <authorList>
            <person name="Xie X."/>
        </authorList>
    </citation>
    <scope>NUCLEOTIDE SEQUENCE [LARGE SCALE GENOMIC DNA]</scope>
    <source>
        <strain evidence="7">SCUT-1</strain>
    </source>
</reference>
<evidence type="ECO:0000259" key="6">
    <source>
        <dbReference type="PROSITE" id="PS51898"/>
    </source>
</evidence>
<dbReference type="InterPro" id="IPR010998">
    <property type="entry name" value="Integrase_recombinase_N"/>
</dbReference>
<dbReference type="RefSeq" id="WP_324697008.1">
    <property type="nucleotide sequence ID" value="NZ_JAYMYJ010000140.1"/>
</dbReference>
<dbReference type="GO" id="GO:0003677">
    <property type="term" value="F:DNA binding"/>
    <property type="evidence" value="ECO:0007669"/>
    <property type="project" value="UniProtKB-KW"/>
</dbReference>
<evidence type="ECO:0000256" key="3">
    <source>
        <dbReference type="ARBA" id="ARBA00023125"/>
    </source>
</evidence>
<sequence length="403" mass="46192">MSLKNIHIDNAKPQDKPYRINDGDGLQLEIRPNGKKVWIHRYRNPATRNQSILTIGEYPRVTIRQARVAMLDAKGLIEQGIDPNTEKKRARIRGRGETFKDMALEWHKNQLARWSKTNAAQVLACLEYDVFPYIGGRLIADLEAPDFLQVIRRAEGRGALDKARKIKQRMGAVMRYAVATGKARYNPVPDLTEAMQAKETGKHFKALKLAELPDFLNDLASYRSEVMRRAVQFALITFARTGSIIAAEWDEIDFENALWNIPGEHMKLGDPHIIPLPRQALQLLEELRPFTGDSKYMFYTYHRTKPLSSNALLSVLRHMGWSDRTTIHGFRALASSTLHDAGFDHNHIEKQLAHAERNKIAGSYNYMAQYMPQRVELMQWWANFLDSQKAGEKVMPFQARNGL</sequence>
<accession>A0ABU6D0L2</accession>
<gene>
    <name evidence="7" type="ORF">VSS37_16655</name>
</gene>
<name>A0ABU6D0L2_9GAMM</name>
<dbReference type="InterPro" id="IPR013762">
    <property type="entry name" value="Integrase-like_cat_sf"/>
</dbReference>
<feature type="compositionally biased region" description="Basic and acidic residues" evidence="5">
    <location>
        <begin position="1"/>
        <end position="22"/>
    </location>
</feature>
<feature type="region of interest" description="Disordered" evidence="5">
    <location>
        <begin position="1"/>
        <end position="23"/>
    </location>
</feature>
<feature type="domain" description="Tyr recombinase" evidence="6">
    <location>
        <begin position="202"/>
        <end position="386"/>
    </location>
</feature>
<keyword evidence="4" id="KW-0233">DNA recombination</keyword>
<dbReference type="InterPro" id="IPR053876">
    <property type="entry name" value="Phage_int_M"/>
</dbReference>
<dbReference type="InterPro" id="IPR038488">
    <property type="entry name" value="Integrase_DNA-bd_sf"/>
</dbReference>
<dbReference type="InterPro" id="IPR050808">
    <property type="entry name" value="Phage_Integrase"/>
</dbReference>
<comment type="caution">
    <text evidence="7">The sequence shown here is derived from an EMBL/GenBank/DDBJ whole genome shotgun (WGS) entry which is preliminary data.</text>
</comment>
<keyword evidence="2" id="KW-0229">DNA integration</keyword>
<dbReference type="PROSITE" id="PS51898">
    <property type="entry name" value="TYR_RECOMBINASE"/>
    <property type="match status" value="1"/>
</dbReference>
<dbReference type="Pfam" id="PF00589">
    <property type="entry name" value="Phage_integrase"/>
    <property type="match status" value="1"/>
</dbReference>
<evidence type="ECO:0000313" key="7">
    <source>
        <dbReference type="EMBL" id="MEB4592617.1"/>
    </source>
</evidence>